<sequence length="250" mass="25198">MSVFLRRVVVVAVVGVGLAGCSGGSGTTLPGHPLSYEDDTVVGGRITAVHLNTDAGNVEIDSRAGAKAVSVHRAVHNQSGRPVDATTRTEGGTLSLNGCEPQCAVDYTLVVPSGVTVDGATTVGSVSLTGLNGIDVTTENGDLTVRHVTAGPITLRSENGGIRGTDLGGSDIRAQSTNGGIDLAATTPQDIAAHLENGTLTLSVPNQPYAITATKQNGTISLGVPQDPAAAHHLDLGVENGEISVRPNGS</sequence>
<dbReference type="KEGG" id="acab:QRX50_23825"/>
<dbReference type="EMBL" id="CP127294">
    <property type="protein sequence ID" value="WIX83567.1"/>
    <property type="molecule type" value="Genomic_DNA"/>
</dbReference>
<accession>A0A9Y2IPG7</accession>
<dbReference type="PROSITE" id="PS51257">
    <property type="entry name" value="PROKAR_LIPOPROTEIN"/>
    <property type="match status" value="1"/>
</dbReference>
<reference evidence="2 3" key="1">
    <citation type="submission" date="2023-06" db="EMBL/GenBank/DDBJ databases">
        <authorList>
            <person name="Oyuntsetseg B."/>
            <person name="Kim S.B."/>
        </authorList>
    </citation>
    <scope>NUCLEOTIDE SEQUENCE [LARGE SCALE GENOMIC DNA]</scope>
    <source>
        <strain evidence="2 3">2-15</strain>
    </source>
</reference>
<evidence type="ECO:0000313" key="2">
    <source>
        <dbReference type="EMBL" id="WIX83567.1"/>
    </source>
</evidence>
<dbReference type="AlphaFoldDB" id="A0A9Y2IPG7"/>
<evidence type="ECO:0000313" key="3">
    <source>
        <dbReference type="Proteomes" id="UP001236014"/>
    </source>
</evidence>
<organism evidence="2 3">
    <name type="scientific">Amycolatopsis carbonis</name>
    <dbReference type="NCBI Taxonomy" id="715471"/>
    <lineage>
        <taxon>Bacteria</taxon>
        <taxon>Bacillati</taxon>
        <taxon>Actinomycetota</taxon>
        <taxon>Actinomycetes</taxon>
        <taxon>Pseudonocardiales</taxon>
        <taxon>Pseudonocardiaceae</taxon>
        <taxon>Amycolatopsis</taxon>
    </lineage>
</organism>
<dbReference type="InterPro" id="IPR025164">
    <property type="entry name" value="Toastrack_DUF4097"/>
</dbReference>
<protein>
    <submittedName>
        <fullName evidence="2">DUF4097 family beta strand repeat-containing protein</fullName>
    </submittedName>
</protein>
<name>A0A9Y2IPG7_9PSEU</name>
<gene>
    <name evidence="2" type="ORF">QRX50_23825</name>
</gene>
<proteinExistence type="predicted"/>
<feature type="domain" description="DUF4097" evidence="1">
    <location>
        <begin position="124"/>
        <end position="245"/>
    </location>
</feature>
<keyword evidence="3" id="KW-1185">Reference proteome</keyword>
<dbReference type="Proteomes" id="UP001236014">
    <property type="component" value="Chromosome"/>
</dbReference>
<evidence type="ECO:0000259" key="1">
    <source>
        <dbReference type="Pfam" id="PF13349"/>
    </source>
</evidence>
<dbReference type="RefSeq" id="WP_285974116.1">
    <property type="nucleotide sequence ID" value="NZ_CP127294.1"/>
</dbReference>
<dbReference type="Pfam" id="PF13349">
    <property type="entry name" value="DUF4097"/>
    <property type="match status" value="1"/>
</dbReference>